<evidence type="ECO:0000313" key="2">
    <source>
        <dbReference type="Proteomes" id="UP001152320"/>
    </source>
</evidence>
<gene>
    <name evidence="1" type="ORF">HOLleu_30182</name>
</gene>
<dbReference type="Gene3D" id="3.30.420.10">
    <property type="entry name" value="Ribonuclease H-like superfamily/Ribonuclease H"/>
    <property type="match status" value="1"/>
</dbReference>
<keyword evidence="2" id="KW-1185">Reference proteome</keyword>
<dbReference type="PANTHER" id="PTHR33568:SF3">
    <property type="entry name" value="DNA-DIRECTED DNA POLYMERASE"/>
    <property type="match status" value="1"/>
</dbReference>
<name>A0A9Q1BKB7_HOLLE</name>
<dbReference type="OrthoDB" id="5871067at2759"/>
<accession>A0A9Q1BKB7</accession>
<protein>
    <recommendedName>
        <fullName evidence="3">DNA-directed DNA polymerase</fullName>
    </recommendedName>
</protein>
<dbReference type="InterPro" id="IPR036397">
    <property type="entry name" value="RNaseH_sf"/>
</dbReference>
<proteinExistence type="predicted"/>
<evidence type="ECO:0008006" key="3">
    <source>
        <dbReference type="Google" id="ProtNLM"/>
    </source>
</evidence>
<evidence type="ECO:0000313" key="1">
    <source>
        <dbReference type="EMBL" id="KAJ8028055.1"/>
    </source>
</evidence>
<comment type="caution">
    <text evidence="1">The sequence shown here is derived from an EMBL/GenBank/DDBJ whole genome shotgun (WGS) entry which is preliminary data.</text>
</comment>
<dbReference type="GO" id="GO:0003676">
    <property type="term" value="F:nucleic acid binding"/>
    <property type="evidence" value="ECO:0007669"/>
    <property type="project" value="InterPro"/>
</dbReference>
<reference evidence="1" key="1">
    <citation type="submission" date="2021-10" db="EMBL/GenBank/DDBJ databases">
        <title>Tropical sea cucumber genome reveals ecological adaptation and Cuvierian tubules defense mechanism.</title>
        <authorList>
            <person name="Chen T."/>
        </authorList>
    </citation>
    <scope>NUCLEOTIDE SEQUENCE</scope>
    <source>
        <strain evidence="1">Nanhai2018</strain>
        <tissue evidence="1">Muscle</tissue>
    </source>
</reference>
<sequence>MVCDGYISKPFESRCPYCVDTKQVVFSGPKTQSDFGEWCLKSEHATFIAHNFKGFDGYFIIDYLYSLQLTPNIITMGGELKNGYFPHLFNKSENQQYVGPLPDVSFYSPNSMSTKKRSEFLFWYEKEVEKSVLFDFQKELLTYCVSDVDILRQCCLLFRGFFMEITKIPISKLESFGNIPTLPFNGYIMKVCKEMCT</sequence>
<dbReference type="EMBL" id="JAIZAY010000015">
    <property type="protein sequence ID" value="KAJ8028055.1"/>
    <property type="molecule type" value="Genomic_DNA"/>
</dbReference>
<dbReference type="SUPFAM" id="SSF53098">
    <property type="entry name" value="Ribonuclease H-like"/>
    <property type="match status" value="1"/>
</dbReference>
<dbReference type="AlphaFoldDB" id="A0A9Q1BKB7"/>
<dbReference type="Proteomes" id="UP001152320">
    <property type="component" value="Chromosome 15"/>
</dbReference>
<organism evidence="1 2">
    <name type="scientific">Holothuria leucospilota</name>
    <name type="common">Black long sea cucumber</name>
    <name type="synonym">Mertensiothuria leucospilota</name>
    <dbReference type="NCBI Taxonomy" id="206669"/>
    <lineage>
        <taxon>Eukaryota</taxon>
        <taxon>Metazoa</taxon>
        <taxon>Echinodermata</taxon>
        <taxon>Eleutherozoa</taxon>
        <taxon>Echinozoa</taxon>
        <taxon>Holothuroidea</taxon>
        <taxon>Aspidochirotacea</taxon>
        <taxon>Aspidochirotida</taxon>
        <taxon>Holothuriidae</taxon>
        <taxon>Holothuria</taxon>
    </lineage>
</organism>
<dbReference type="PANTHER" id="PTHR33568">
    <property type="entry name" value="DNA POLYMERASE"/>
    <property type="match status" value="1"/>
</dbReference>
<dbReference type="InterPro" id="IPR012337">
    <property type="entry name" value="RNaseH-like_sf"/>
</dbReference>